<evidence type="ECO:0000313" key="3">
    <source>
        <dbReference type="Proteomes" id="UP000440694"/>
    </source>
</evidence>
<keyword evidence="1" id="KW-0472">Membrane</keyword>
<feature type="transmembrane region" description="Helical" evidence="1">
    <location>
        <begin position="169"/>
        <end position="193"/>
    </location>
</feature>
<feature type="transmembrane region" description="Helical" evidence="1">
    <location>
        <begin position="21"/>
        <end position="41"/>
    </location>
</feature>
<evidence type="ECO:0000313" key="2">
    <source>
        <dbReference type="EMBL" id="MTD95209.1"/>
    </source>
</evidence>
<accession>A0A6I3KLA9</accession>
<name>A0A6I3KLA9_9HYPH</name>
<dbReference type="AlphaFoldDB" id="A0A6I3KLA9"/>
<reference evidence="2 3" key="1">
    <citation type="submission" date="2019-11" db="EMBL/GenBank/DDBJ databases">
        <title>Identification of a novel strain.</title>
        <authorList>
            <person name="Xu Q."/>
            <person name="Wang G."/>
        </authorList>
    </citation>
    <scope>NUCLEOTIDE SEQUENCE [LARGE SCALE GENOMIC DNA]</scope>
    <source>
        <strain evidence="3">xq</strain>
    </source>
</reference>
<sequence>MHTLSVGDCLRFAWDTFKQRPWILIGALLLSMIIAGLPQVFAPYPTVGPDGQIIPAPVSTWGTIVSLVSLFVSIGVSLGLTTFSLRAHDNIQAVQITDLWNPGPFWRFLGAHILTVIAIALGFIALIVPGVILAMGLMFVPYLVIDRGSGPIEAMKESWRVTKGHKWQLFLLFLALIGLNILGAIALVVGLFVSVPVTMLAAAHAYRTLTS</sequence>
<dbReference type="RefSeq" id="WP_154739774.1">
    <property type="nucleotide sequence ID" value="NZ_WMBQ01000002.1"/>
</dbReference>
<evidence type="ECO:0000256" key="1">
    <source>
        <dbReference type="SAM" id="Phobius"/>
    </source>
</evidence>
<feature type="transmembrane region" description="Helical" evidence="1">
    <location>
        <begin position="61"/>
        <end position="85"/>
    </location>
</feature>
<dbReference type="InterPro" id="IPR010380">
    <property type="entry name" value="DUF975"/>
</dbReference>
<keyword evidence="3" id="KW-1185">Reference proteome</keyword>
<dbReference type="PANTHER" id="PTHR40076:SF1">
    <property type="entry name" value="MEMBRANE PROTEIN"/>
    <property type="match status" value="1"/>
</dbReference>
<proteinExistence type="predicted"/>
<dbReference type="Pfam" id="PF06161">
    <property type="entry name" value="DUF975"/>
    <property type="match status" value="1"/>
</dbReference>
<dbReference type="EMBL" id="WMBQ01000002">
    <property type="protein sequence ID" value="MTD95209.1"/>
    <property type="molecule type" value="Genomic_DNA"/>
</dbReference>
<organism evidence="2 3">
    <name type="scientific">Hyphomicrobium album</name>
    <dbReference type="NCBI Taxonomy" id="2665159"/>
    <lineage>
        <taxon>Bacteria</taxon>
        <taxon>Pseudomonadati</taxon>
        <taxon>Pseudomonadota</taxon>
        <taxon>Alphaproteobacteria</taxon>
        <taxon>Hyphomicrobiales</taxon>
        <taxon>Hyphomicrobiaceae</taxon>
        <taxon>Hyphomicrobium</taxon>
    </lineage>
</organism>
<keyword evidence="1" id="KW-1133">Transmembrane helix</keyword>
<protein>
    <submittedName>
        <fullName evidence="2">DUF975 family protein</fullName>
    </submittedName>
</protein>
<gene>
    <name evidence="2" type="ORF">GIW81_12785</name>
</gene>
<comment type="caution">
    <text evidence="2">The sequence shown here is derived from an EMBL/GenBank/DDBJ whole genome shotgun (WGS) entry which is preliminary data.</text>
</comment>
<keyword evidence="1" id="KW-0812">Transmembrane</keyword>
<dbReference type="PANTHER" id="PTHR40076">
    <property type="entry name" value="MEMBRANE PROTEIN-RELATED"/>
    <property type="match status" value="1"/>
</dbReference>
<dbReference type="Proteomes" id="UP000440694">
    <property type="component" value="Unassembled WGS sequence"/>
</dbReference>